<dbReference type="GO" id="GO:0046872">
    <property type="term" value="F:metal ion binding"/>
    <property type="evidence" value="ECO:0007669"/>
    <property type="project" value="UniProtKB-KW"/>
</dbReference>
<feature type="transmembrane region" description="Helical" evidence="12">
    <location>
        <begin position="224"/>
        <end position="245"/>
    </location>
</feature>
<keyword evidence="7" id="KW-0378">Hydrolase</keyword>
<feature type="transmembrane region" description="Helical" evidence="12">
    <location>
        <begin position="16"/>
        <end position="42"/>
    </location>
</feature>
<dbReference type="Proteomes" id="UP001359886">
    <property type="component" value="Unassembled WGS sequence"/>
</dbReference>
<organism evidence="14 15">
    <name type="scientific">Elongatibacter sediminis</name>
    <dbReference type="NCBI Taxonomy" id="3119006"/>
    <lineage>
        <taxon>Bacteria</taxon>
        <taxon>Pseudomonadati</taxon>
        <taxon>Pseudomonadota</taxon>
        <taxon>Gammaproteobacteria</taxon>
        <taxon>Chromatiales</taxon>
        <taxon>Wenzhouxiangellaceae</taxon>
        <taxon>Elongatibacter</taxon>
    </lineage>
</organism>
<dbReference type="GO" id="GO:0004222">
    <property type="term" value="F:metalloendopeptidase activity"/>
    <property type="evidence" value="ECO:0007669"/>
    <property type="project" value="InterPro"/>
</dbReference>
<dbReference type="InterPro" id="IPR001915">
    <property type="entry name" value="Peptidase_M48"/>
</dbReference>
<evidence type="ECO:0000256" key="9">
    <source>
        <dbReference type="ARBA" id="ARBA00022989"/>
    </source>
</evidence>
<evidence type="ECO:0000256" key="4">
    <source>
        <dbReference type="ARBA" id="ARBA00022670"/>
    </source>
</evidence>
<sequence length="656" mass="71050">MNFFGHQAKARRQTRWLVVLFVMAVVTVVAAVDLVVLLVLGFSADETGVTVPLSSTALRQNWALLATGAAVTGGLILIASLYRSVRLRAGGGQVARDLGGTLVDSDVRDPLRRRLRNVVEEIAIASGVPVPEIYVLEHEAGINAFAAGYTPADAAVAVTRGTLERLDRNELQGVIAHEFSHILNGDMRLNIRLMGALFGIMVLTLIGRRILLHSRHFGRSRDKGVAAVLLIALGVMIVGSVGQFFGRWIKAAVSRQREYLADASAVQFTRDTTGISGALKKIAAYRPGSSLETDAEEISHMLFSPGGRMFVFATHPPIDKRIRRVDPGFDPSELDRLAAEMVQEDIERAQQLKAEREQARAREANAASGKAAGPGGFDAGRLISEIGQPGWERLLMAATLAAAIPLDLRRAAESPEWAPEVLFYTLLDPDPEVREQQLLEVARHMGAQQESSVRALLSAAGPPVPEQRLPLLELAFPALKRRPDEYVQRVLATVKKLVEADGRIDVFEFLLSRVIAQHVWESRNPHTVRVSGRASLDACADAARRVLAVLARHGHGDDDLAAAAFRAGADELEIGAVDDLPPVPDWMAALDEDLPRLDRLRTADKERLVRALTATVTHDGEMAPVELELLRAVCDLIHVPLPLLGGGRAVGGTSPG</sequence>
<feature type="transmembrane region" description="Helical" evidence="12">
    <location>
        <begin position="193"/>
        <end position="212"/>
    </location>
</feature>
<keyword evidence="9 12" id="KW-1133">Transmembrane helix</keyword>
<evidence type="ECO:0000256" key="10">
    <source>
        <dbReference type="ARBA" id="ARBA00023049"/>
    </source>
</evidence>
<feature type="domain" description="Peptidase M48" evidence="13">
    <location>
        <begin position="113"/>
        <end position="325"/>
    </location>
</feature>
<evidence type="ECO:0000256" key="5">
    <source>
        <dbReference type="ARBA" id="ARBA00022692"/>
    </source>
</evidence>
<dbReference type="PANTHER" id="PTHR43221">
    <property type="entry name" value="PROTEASE HTPX"/>
    <property type="match status" value="1"/>
</dbReference>
<proteinExistence type="predicted"/>
<evidence type="ECO:0000256" key="3">
    <source>
        <dbReference type="ARBA" id="ARBA00022475"/>
    </source>
</evidence>
<dbReference type="CDD" id="cd07340">
    <property type="entry name" value="M48B_Htpx_like"/>
    <property type="match status" value="1"/>
</dbReference>
<dbReference type="InterPro" id="IPR050083">
    <property type="entry name" value="HtpX_protease"/>
</dbReference>
<protein>
    <submittedName>
        <fullName evidence="14">M48 family metallopeptidase</fullName>
    </submittedName>
</protein>
<keyword evidence="15" id="KW-1185">Reference proteome</keyword>
<feature type="transmembrane region" description="Helical" evidence="12">
    <location>
        <begin position="62"/>
        <end position="82"/>
    </location>
</feature>
<comment type="subcellular location">
    <subcellularLocation>
        <location evidence="2">Cell membrane</location>
        <topology evidence="2">Multi-pass membrane protein</topology>
    </subcellularLocation>
</comment>
<evidence type="ECO:0000256" key="11">
    <source>
        <dbReference type="ARBA" id="ARBA00023136"/>
    </source>
</evidence>
<dbReference type="EMBL" id="JAZHOG010000014">
    <property type="protein sequence ID" value="MEJ8569473.1"/>
    <property type="molecule type" value="Genomic_DNA"/>
</dbReference>
<keyword evidence="11 12" id="KW-0472">Membrane</keyword>
<evidence type="ECO:0000256" key="12">
    <source>
        <dbReference type="SAM" id="Phobius"/>
    </source>
</evidence>
<dbReference type="AlphaFoldDB" id="A0AAW9RKN1"/>
<keyword evidence="10" id="KW-0482">Metalloprotease</keyword>
<keyword evidence="8" id="KW-0862">Zinc</keyword>
<dbReference type="Pfam" id="PF01435">
    <property type="entry name" value="Peptidase_M48"/>
    <property type="match status" value="1"/>
</dbReference>
<keyword evidence="6" id="KW-0479">Metal-binding</keyword>
<evidence type="ECO:0000259" key="13">
    <source>
        <dbReference type="Pfam" id="PF01435"/>
    </source>
</evidence>
<evidence type="ECO:0000256" key="7">
    <source>
        <dbReference type="ARBA" id="ARBA00022801"/>
    </source>
</evidence>
<dbReference type="Gene3D" id="3.30.2010.10">
    <property type="entry name" value="Metalloproteases ('zincins'), catalytic domain"/>
    <property type="match status" value="1"/>
</dbReference>
<dbReference type="PANTHER" id="PTHR43221:SF1">
    <property type="entry name" value="PROTEASE HTPX"/>
    <property type="match status" value="1"/>
</dbReference>
<keyword evidence="4" id="KW-0645">Protease</keyword>
<name>A0AAW9RKN1_9GAMM</name>
<gene>
    <name evidence="14" type="ORF">V3330_17735</name>
</gene>
<reference evidence="14 15" key="1">
    <citation type="submission" date="2024-02" db="EMBL/GenBank/DDBJ databases">
        <title>A novel Wenzhouxiangellaceae bacterium, isolated from coastal sediments.</title>
        <authorList>
            <person name="Du Z.-J."/>
            <person name="Ye Y.-Q."/>
            <person name="Zhang X.-Y."/>
        </authorList>
    </citation>
    <scope>NUCLEOTIDE SEQUENCE [LARGE SCALE GENOMIC DNA]</scope>
    <source>
        <strain evidence="14 15">CH-27</strain>
    </source>
</reference>
<dbReference type="GO" id="GO:0005886">
    <property type="term" value="C:plasma membrane"/>
    <property type="evidence" value="ECO:0007669"/>
    <property type="project" value="UniProtKB-SubCell"/>
</dbReference>
<evidence type="ECO:0000256" key="1">
    <source>
        <dbReference type="ARBA" id="ARBA00001947"/>
    </source>
</evidence>
<evidence type="ECO:0000256" key="8">
    <source>
        <dbReference type="ARBA" id="ARBA00022833"/>
    </source>
</evidence>
<evidence type="ECO:0000256" key="6">
    <source>
        <dbReference type="ARBA" id="ARBA00022723"/>
    </source>
</evidence>
<evidence type="ECO:0000256" key="2">
    <source>
        <dbReference type="ARBA" id="ARBA00004651"/>
    </source>
</evidence>
<keyword evidence="3" id="KW-1003">Cell membrane</keyword>
<comment type="cofactor">
    <cofactor evidence="1">
        <name>Zn(2+)</name>
        <dbReference type="ChEBI" id="CHEBI:29105"/>
    </cofactor>
</comment>
<dbReference type="RefSeq" id="WP_354696798.1">
    <property type="nucleotide sequence ID" value="NZ_JAZHOG010000014.1"/>
</dbReference>
<keyword evidence="5 12" id="KW-0812">Transmembrane</keyword>
<evidence type="ECO:0000313" key="15">
    <source>
        <dbReference type="Proteomes" id="UP001359886"/>
    </source>
</evidence>
<dbReference type="GO" id="GO:0006508">
    <property type="term" value="P:proteolysis"/>
    <property type="evidence" value="ECO:0007669"/>
    <property type="project" value="UniProtKB-KW"/>
</dbReference>
<accession>A0AAW9RKN1</accession>
<evidence type="ECO:0000313" key="14">
    <source>
        <dbReference type="EMBL" id="MEJ8569473.1"/>
    </source>
</evidence>
<comment type="caution">
    <text evidence="14">The sequence shown here is derived from an EMBL/GenBank/DDBJ whole genome shotgun (WGS) entry which is preliminary data.</text>
</comment>